<dbReference type="Proteomes" id="UP001530400">
    <property type="component" value="Unassembled WGS sequence"/>
</dbReference>
<dbReference type="InterPro" id="IPR008266">
    <property type="entry name" value="Tyr_kinase_AS"/>
</dbReference>
<dbReference type="Pfam" id="PF00069">
    <property type="entry name" value="Pkinase"/>
    <property type="match status" value="1"/>
</dbReference>
<organism evidence="8 9">
    <name type="scientific">Cyclotella atomus</name>
    <dbReference type="NCBI Taxonomy" id="382360"/>
    <lineage>
        <taxon>Eukaryota</taxon>
        <taxon>Sar</taxon>
        <taxon>Stramenopiles</taxon>
        <taxon>Ochrophyta</taxon>
        <taxon>Bacillariophyta</taxon>
        <taxon>Coscinodiscophyceae</taxon>
        <taxon>Thalassiosirophycidae</taxon>
        <taxon>Stephanodiscales</taxon>
        <taxon>Stephanodiscaceae</taxon>
        <taxon>Cyclotella</taxon>
    </lineage>
</organism>
<keyword evidence="5" id="KW-0067">ATP-binding</keyword>
<evidence type="ECO:0000256" key="2">
    <source>
        <dbReference type="ARBA" id="ARBA00022679"/>
    </source>
</evidence>
<dbReference type="PANTHER" id="PTHR24345">
    <property type="entry name" value="SERINE/THREONINE-PROTEIN KINASE PLK"/>
    <property type="match status" value="1"/>
</dbReference>
<dbReference type="Gene3D" id="1.10.510.10">
    <property type="entry name" value="Transferase(Phosphotransferase) domain 1"/>
    <property type="match status" value="1"/>
</dbReference>
<protein>
    <recommendedName>
        <fullName evidence="7">Protein kinase domain-containing protein</fullName>
    </recommendedName>
</protein>
<keyword evidence="4" id="KW-0418">Kinase</keyword>
<keyword evidence="3" id="KW-0547">Nucleotide-binding</keyword>
<dbReference type="PANTHER" id="PTHR24345:SF91">
    <property type="entry name" value="SERINE_THREONINE-PROTEIN KINASE PLK4"/>
    <property type="match status" value="1"/>
</dbReference>
<dbReference type="InterPro" id="IPR011009">
    <property type="entry name" value="Kinase-like_dom_sf"/>
</dbReference>
<name>A0ABD3NEQ4_9STRA</name>
<dbReference type="PROSITE" id="PS00109">
    <property type="entry name" value="PROTEIN_KINASE_TYR"/>
    <property type="match status" value="1"/>
</dbReference>
<dbReference type="InterPro" id="IPR000719">
    <property type="entry name" value="Prot_kinase_dom"/>
</dbReference>
<gene>
    <name evidence="8" type="ORF">ACHAWO_005942</name>
</gene>
<evidence type="ECO:0000256" key="1">
    <source>
        <dbReference type="ARBA" id="ARBA00022527"/>
    </source>
</evidence>
<feature type="region of interest" description="Disordered" evidence="6">
    <location>
        <begin position="582"/>
        <end position="613"/>
    </location>
</feature>
<dbReference type="GO" id="GO:0005524">
    <property type="term" value="F:ATP binding"/>
    <property type="evidence" value="ECO:0007669"/>
    <property type="project" value="UniProtKB-KW"/>
</dbReference>
<feature type="compositionally biased region" description="Gly residues" evidence="6">
    <location>
        <begin position="135"/>
        <end position="144"/>
    </location>
</feature>
<feature type="region of interest" description="Disordered" evidence="6">
    <location>
        <begin position="1"/>
        <end position="57"/>
    </location>
</feature>
<feature type="compositionally biased region" description="Polar residues" evidence="6">
    <location>
        <begin position="603"/>
        <end position="613"/>
    </location>
</feature>
<evidence type="ECO:0000256" key="5">
    <source>
        <dbReference type="ARBA" id="ARBA00022840"/>
    </source>
</evidence>
<evidence type="ECO:0000259" key="7">
    <source>
        <dbReference type="PROSITE" id="PS50011"/>
    </source>
</evidence>
<feature type="compositionally biased region" description="Polar residues" evidence="6">
    <location>
        <begin position="1"/>
        <end position="14"/>
    </location>
</feature>
<sequence>MIHQTTNSQRSSMLDQLPNRPRRDTSDYSLPFHFDDERLTDTSVPPRNHKTSTTSNLLSSLGSNASIPYSTVASSPAVRPLEFPAPTVDRAVTHSSYVKDHRSGNVFYATSVLMRRAVHAKNCVNGQNVVNRVGGAHGSYGSRGPGSVNTRQEQGHVRSNSRDQVHSWHSQHVSSPISQPAPGNYYNNNFSSHSQHGNRNLTQEPCGSACNLPSKAYCVRRKICDTIYGSVRLCVVLKRVRRVDGHMYNNSSNEGYKSVGEAVWETTDQMVAIKVVNWTKLQQLRGRHLEDPIKELAAVQLLGNYHPHVISLVDSLQDETHLFCVYPFVSGGDLYGRLWEEMQRSPSGRIDETLARNWFRQILSALSHLQKKGVCHRDLCMENMMVDEHDDIIVIDFGLCLRVPYTDPHNKNLLTDVSGNTVRRLIKAQGQGGKWEYICPEVMTRQDCDGFAIDLWSVGIVLFEFLIGKKPFALPDPSDSNFHAIAVEGDLKGLLMMKGISLDEEACDLLQKMLQSDPSKRLTLADVVSHPWVSRGYKESKPKQVLSTVEETRNCWFIQNNAIDDNDLDEYNLAHRLRINSCSSGDGGDEVTADSTDEESRNPRGSTQSIPYNISDEQLSVDLNNQNSNAASGAMQHAQGGTIEDEMLEQICTQQQKEEKRAFRPFSRNQQSYGKITLRRHQP</sequence>
<accession>A0ABD3NEQ4</accession>
<evidence type="ECO:0000256" key="6">
    <source>
        <dbReference type="SAM" id="MobiDB-lite"/>
    </source>
</evidence>
<feature type="region of interest" description="Disordered" evidence="6">
    <location>
        <begin position="134"/>
        <end position="198"/>
    </location>
</feature>
<dbReference type="AlphaFoldDB" id="A0ABD3NEQ4"/>
<keyword evidence="2" id="KW-0808">Transferase</keyword>
<feature type="region of interest" description="Disordered" evidence="6">
    <location>
        <begin position="654"/>
        <end position="683"/>
    </location>
</feature>
<dbReference type="PROSITE" id="PS50011">
    <property type="entry name" value="PROTEIN_KINASE_DOM"/>
    <property type="match status" value="1"/>
</dbReference>
<keyword evidence="9" id="KW-1185">Reference proteome</keyword>
<comment type="caution">
    <text evidence="8">The sequence shown here is derived from an EMBL/GenBank/DDBJ whole genome shotgun (WGS) entry which is preliminary data.</text>
</comment>
<dbReference type="EMBL" id="JALLPJ020001290">
    <property type="protein sequence ID" value="KAL3771285.1"/>
    <property type="molecule type" value="Genomic_DNA"/>
</dbReference>
<keyword evidence="1" id="KW-0723">Serine/threonine-protein kinase</keyword>
<proteinExistence type="predicted"/>
<dbReference type="GO" id="GO:0004674">
    <property type="term" value="F:protein serine/threonine kinase activity"/>
    <property type="evidence" value="ECO:0007669"/>
    <property type="project" value="UniProtKB-KW"/>
</dbReference>
<dbReference type="SUPFAM" id="SSF56112">
    <property type="entry name" value="Protein kinase-like (PK-like)"/>
    <property type="match status" value="1"/>
</dbReference>
<reference evidence="8 9" key="1">
    <citation type="submission" date="2024-10" db="EMBL/GenBank/DDBJ databases">
        <title>Updated reference genomes for cyclostephanoid diatoms.</title>
        <authorList>
            <person name="Roberts W.R."/>
            <person name="Alverson A.J."/>
        </authorList>
    </citation>
    <scope>NUCLEOTIDE SEQUENCE [LARGE SCALE GENOMIC DNA]</scope>
    <source>
        <strain evidence="8 9">AJA010-31</strain>
    </source>
</reference>
<evidence type="ECO:0000256" key="3">
    <source>
        <dbReference type="ARBA" id="ARBA00022741"/>
    </source>
</evidence>
<feature type="compositionally biased region" description="Basic and acidic residues" evidence="6">
    <location>
        <begin position="153"/>
        <end position="166"/>
    </location>
</feature>
<evidence type="ECO:0000313" key="9">
    <source>
        <dbReference type="Proteomes" id="UP001530400"/>
    </source>
</evidence>
<feature type="compositionally biased region" description="Acidic residues" evidence="6">
    <location>
        <begin position="587"/>
        <end position="597"/>
    </location>
</feature>
<feature type="domain" description="Protein kinase" evidence="7">
    <location>
        <begin position="217"/>
        <end position="533"/>
    </location>
</feature>
<feature type="compositionally biased region" description="Polar residues" evidence="6">
    <location>
        <begin position="185"/>
        <end position="198"/>
    </location>
</feature>
<evidence type="ECO:0000313" key="8">
    <source>
        <dbReference type="EMBL" id="KAL3771285.1"/>
    </source>
</evidence>
<evidence type="ECO:0000256" key="4">
    <source>
        <dbReference type="ARBA" id="ARBA00022777"/>
    </source>
</evidence>